<keyword evidence="4" id="KW-1185">Reference proteome</keyword>
<sequence length="442" mass="48913">MDVRKVLGDRMPATRRAVYGQIADLRNRMQELQRSNNELVENLRSTRRLVDSLERQQRDAKAYYLIAEAGFPNYGDELIAREWLRYLAQLHPEVPVIMDCMNAGSAAALLYNEHPHVTVVNTVARLSVENVHVDKSPDLPQEPVGPIAQHILDSLDNEGNAARVAAGIRLIQRQVRGMHVIGGGFLNSMWPANLARLAAPLWAEQHGIPAVVSGTGLMPVHEKDSAFLSQVLDAVHAFSCRDASSLDALDPQHTKAKLAPDDCFVNGLDGVYNQSADLPDVMVCVQHDLTENPQQVIETMVHTLRAWQVEPNTRVGVVECVPYEVGPVLAAVQEAGWQPVLFPMQLLLEDGFPARAGQRWFSTRYHPHLLAAAAGASGSYVVVKPGYYDVKHNAVLRMGSRWTPIAIGAQSVPEPGPGFADLQMRYKYRDEIRNNVSSLYGF</sequence>
<evidence type="ECO:0000256" key="1">
    <source>
        <dbReference type="SAM" id="Coils"/>
    </source>
</evidence>
<gene>
    <name evidence="3" type="ORF">D2E26_1383</name>
</gene>
<dbReference type="Proteomes" id="UP000287609">
    <property type="component" value="Unassembled WGS sequence"/>
</dbReference>
<dbReference type="Pfam" id="PF04230">
    <property type="entry name" value="PS_pyruv_trans"/>
    <property type="match status" value="1"/>
</dbReference>
<dbReference type="AlphaFoldDB" id="A0A430FKS8"/>
<keyword evidence="1" id="KW-0175">Coiled coil</keyword>
<name>A0A430FKS8_9BIFI</name>
<organism evidence="3 4">
    <name type="scientific">Bifidobacterium dolichotidis</name>
    <dbReference type="NCBI Taxonomy" id="2306976"/>
    <lineage>
        <taxon>Bacteria</taxon>
        <taxon>Bacillati</taxon>
        <taxon>Actinomycetota</taxon>
        <taxon>Actinomycetes</taxon>
        <taxon>Bifidobacteriales</taxon>
        <taxon>Bifidobacteriaceae</taxon>
        <taxon>Bifidobacterium</taxon>
    </lineage>
</organism>
<evidence type="ECO:0000313" key="3">
    <source>
        <dbReference type="EMBL" id="RSX53341.1"/>
    </source>
</evidence>
<feature type="coiled-coil region" evidence="1">
    <location>
        <begin position="15"/>
        <end position="56"/>
    </location>
</feature>
<protein>
    <submittedName>
        <fullName evidence="3">ABC transporter substrate-binding protein</fullName>
    </submittedName>
</protein>
<reference evidence="3 4" key="1">
    <citation type="submission" date="2018-09" db="EMBL/GenBank/DDBJ databases">
        <title>Characterization of the phylogenetic diversity of five novel species belonging to the genus Bifidobacterium.</title>
        <authorList>
            <person name="Lugli G.A."/>
            <person name="Duranti S."/>
            <person name="Milani C."/>
        </authorList>
    </citation>
    <scope>NUCLEOTIDE SEQUENCE [LARGE SCALE GENOMIC DNA]</scope>
    <source>
        <strain evidence="3 4">2036B</strain>
    </source>
</reference>
<evidence type="ECO:0000259" key="2">
    <source>
        <dbReference type="Pfam" id="PF04230"/>
    </source>
</evidence>
<evidence type="ECO:0000313" key="4">
    <source>
        <dbReference type="Proteomes" id="UP000287609"/>
    </source>
</evidence>
<dbReference type="OrthoDB" id="8444043at2"/>
<comment type="caution">
    <text evidence="3">The sequence shown here is derived from an EMBL/GenBank/DDBJ whole genome shotgun (WGS) entry which is preliminary data.</text>
</comment>
<feature type="domain" description="Polysaccharide pyruvyl transferase" evidence="2">
    <location>
        <begin position="73"/>
        <end position="276"/>
    </location>
</feature>
<dbReference type="InterPro" id="IPR007345">
    <property type="entry name" value="Polysacch_pyruvyl_Trfase"/>
</dbReference>
<dbReference type="RefSeq" id="WP_125964068.1">
    <property type="nucleotide sequence ID" value="NZ_QXGM01000004.1"/>
</dbReference>
<dbReference type="EMBL" id="QXGM01000004">
    <property type="protein sequence ID" value="RSX53341.1"/>
    <property type="molecule type" value="Genomic_DNA"/>
</dbReference>
<accession>A0A430FKS8</accession>
<proteinExistence type="predicted"/>